<dbReference type="AlphaFoldDB" id="M2XLE4"/>
<dbReference type="HOGENOM" id="CLU_090201_3_1_1"/>
<dbReference type="Proteomes" id="UP000016933">
    <property type="component" value="Unassembled WGS sequence"/>
</dbReference>
<dbReference type="InterPro" id="IPR029063">
    <property type="entry name" value="SAM-dependent_MTases_sf"/>
</dbReference>
<accession>M2XLE4</accession>
<dbReference type="Gene3D" id="3.40.50.150">
    <property type="entry name" value="Vaccinia Virus protein VP39"/>
    <property type="match status" value="1"/>
</dbReference>
<evidence type="ECO:0000313" key="1">
    <source>
        <dbReference type="EMBL" id="EME43272.1"/>
    </source>
</evidence>
<dbReference type="SUPFAM" id="SSF53335">
    <property type="entry name" value="S-adenosyl-L-methionine-dependent methyltransferases"/>
    <property type="match status" value="1"/>
</dbReference>
<reference evidence="1 2" key="2">
    <citation type="journal article" date="2012" name="PLoS Pathog.">
        <title>Diverse lifestyles and strategies of plant pathogenesis encoded in the genomes of eighteen Dothideomycetes fungi.</title>
        <authorList>
            <person name="Ohm R.A."/>
            <person name="Feau N."/>
            <person name="Henrissat B."/>
            <person name="Schoch C.L."/>
            <person name="Horwitz B.A."/>
            <person name="Barry K.W."/>
            <person name="Condon B.J."/>
            <person name="Copeland A.C."/>
            <person name="Dhillon B."/>
            <person name="Glaser F."/>
            <person name="Hesse C.N."/>
            <person name="Kosti I."/>
            <person name="LaButti K."/>
            <person name="Lindquist E.A."/>
            <person name="Lucas S."/>
            <person name="Salamov A.A."/>
            <person name="Bradshaw R.E."/>
            <person name="Ciuffetti L."/>
            <person name="Hamelin R.C."/>
            <person name="Kema G.H.J."/>
            <person name="Lawrence C."/>
            <person name="Scott J.A."/>
            <person name="Spatafora J.W."/>
            <person name="Turgeon B.G."/>
            <person name="de Wit P.J.G.M."/>
            <person name="Zhong S."/>
            <person name="Goodwin S.B."/>
            <person name="Grigoriev I.V."/>
        </authorList>
    </citation>
    <scope>NUCLEOTIDE SEQUENCE [LARGE SCALE GENOMIC DNA]</scope>
    <source>
        <strain evidence="2">NZE10 / CBS 128990</strain>
    </source>
</reference>
<organism evidence="1 2">
    <name type="scientific">Dothistroma septosporum (strain NZE10 / CBS 128990)</name>
    <name type="common">Red band needle blight fungus</name>
    <name type="synonym">Mycosphaerella pini</name>
    <dbReference type="NCBI Taxonomy" id="675120"/>
    <lineage>
        <taxon>Eukaryota</taxon>
        <taxon>Fungi</taxon>
        <taxon>Dikarya</taxon>
        <taxon>Ascomycota</taxon>
        <taxon>Pezizomycotina</taxon>
        <taxon>Dothideomycetes</taxon>
        <taxon>Dothideomycetidae</taxon>
        <taxon>Mycosphaerellales</taxon>
        <taxon>Mycosphaerellaceae</taxon>
        <taxon>Dothistroma</taxon>
    </lineage>
</organism>
<dbReference type="STRING" id="675120.M2XLE4"/>
<name>M2XLE4_DOTSN</name>
<dbReference type="OrthoDB" id="66144at2759"/>
<evidence type="ECO:0008006" key="3">
    <source>
        <dbReference type="Google" id="ProtNLM"/>
    </source>
</evidence>
<evidence type="ECO:0000313" key="2">
    <source>
        <dbReference type="Proteomes" id="UP000016933"/>
    </source>
</evidence>
<keyword evidence="2" id="KW-1185">Reference proteome</keyword>
<reference evidence="2" key="1">
    <citation type="journal article" date="2012" name="PLoS Genet.">
        <title>The genomes of the fungal plant pathogens Cladosporium fulvum and Dothistroma septosporum reveal adaptation to different hosts and lifestyles but also signatures of common ancestry.</title>
        <authorList>
            <person name="de Wit P.J.G.M."/>
            <person name="van der Burgt A."/>
            <person name="Oekmen B."/>
            <person name="Stergiopoulos I."/>
            <person name="Abd-Elsalam K.A."/>
            <person name="Aerts A.L."/>
            <person name="Bahkali A.H."/>
            <person name="Beenen H.G."/>
            <person name="Chettri P."/>
            <person name="Cox M.P."/>
            <person name="Datema E."/>
            <person name="de Vries R.P."/>
            <person name="Dhillon B."/>
            <person name="Ganley A.R."/>
            <person name="Griffiths S.A."/>
            <person name="Guo Y."/>
            <person name="Hamelin R.C."/>
            <person name="Henrissat B."/>
            <person name="Kabir M.S."/>
            <person name="Jashni M.K."/>
            <person name="Kema G."/>
            <person name="Klaubauf S."/>
            <person name="Lapidus A."/>
            <person name="Levasseur A."/>
            <person name="Lindquist E."/>
            <person name="Mehrabi R."/>
            <person name="Ohm R.A."/>
            <person name="Owen T.J."/>
            <person name="Salamov A."/>
            <person name="Schwelm A."/>
            <person name="Schijlen E."/>
            <person name="Sun H."/>
            <person name="van den Burg H.A."/>
            <person name="van Ham R.C.H.J."/>
            <person name="Zhang S."/>
            <person name="Goodwin S.B."/>
            <person name="Grigoriev I.V."/>
            <person name="Collemare J."/>
            <person name="Bradshaw R.E."/>
        </authorList>
    </citation>
    <scope>NUCLEOTIDE SEQUENCE [LARGE SCALE GENOMIC DNA]</scope>
    <source>
        <strain evidence="2">NZE10 / CBS 128990</strain>
    </source>
</reference>
<proteinExistence type="predicted"/>
<sequence length="195" mass="21311">MAEALARARSPVTTSDGGCEYLTRNYNTKTSKHLQEIHDQWANQFDDDIARQDYVAPQYVAQAILDNLGKIDGDILDAGCGTGCPNIDGNDLSTGMLKVAAKTGLYKCLAPADLSKPIKKADNTYDVVTCVRTLTHSHEFIRLTKPGGLVVATVIDDVWTTYGYEAEVKRLQDTGLAEILSFESKAYRQNAGVYA</sequence>
<dbReference type="eggNOG" id="KOG1541">
    <property type="taxonomic scope" value="Eukaryota"/>
</dbReference>
<protein>
    <recommendedName>
        <fullName evidence="3">Methyltransferase type 11 domain-containing protein</fullName>
    </recommendedName>
</protein>
<dbReference type="EMBL" id="KB446540">
    <property type="protein sequence ID" value="EME43272.1"/>
    <property type="molecule type" value="Genomic_DNA"/>
</dbReference>
<dbReference type="CDD" id="cd02440">
    <property type="entry name" value="AdoMet_MTases"/>
    <property type="match status" value="1"/>
</dbReference>
<gene>
    <name evidence="1" type="ORF">DOTSEDRAFT_89185</name>
</gene>
<dbReference type="OMA" id="ICVGTMT"/>